<sequence length="317" mass="34826">MTATRHHLSHLYGFYTVAKHHSFTRAAEELCVTQSAVSYQIKKLESLLNVQLLDRRCRNTVRLTSTGEILAAKCQSIFSELDHLFESLSGKNVGGSFTIAAPTCFGSVFMPKVAARVKSTHPDLKLKLALEDKLVDIVSNNIDVAIRVNTLVEGLQYKPLMKVRMQLVASPEYQAQHGIVGEGSDLANHQIIMGQMDDSDWASLLSQNPELAIAADEVTYINNTLAILEAARAGLGIGYLPYYLVADDLAQGSLATVLPEIHSSITYFVCYDKSLEMEQKLKVLLEAISSTLHQSVYVEAFEWLAATPEAPPIESVG</sequence>
<dbReference type="InterPro" id="IPR036388">
    <property type="entry name" value="WH-like_DNA-bd_sf"/>
</dbReference>
<keyword evidence="3" id="KW-0238">DNA-binding</keyword>
<evidence type="ECO:0000256" key="2">
    <source>
        <dbReference type="ARBA" id="ARBA00023015"/>
    </source>
</evidence>
<dbReference type="InterPro" id="IPR036390">
    <property type="entry name" value="WH_DNA-bd_sf"/>
</dbReference>
<dbReference type="GO" id="GO:0003700">
    <property type="term" value="F:DNA-binding transcription factor activity"/>
    <property type="evidence" value="ECO:0007669"/>
    <property type="project" value="InterPro"/>
</dbReference>
<proteinExistence type="inferred from homology"/>
<dbReference type="Proteomes" id="UP001069090">
    <property type="component" value="Unassembled WGS sequence"/>
</dbReference>
<dbReference type="AlphaFoldDB" id="A0A9J6RMQ9"/>
<keyword evidence="2" id="KW-0805">Transcription regulation</keyword>
<dbReference type="SUPFAM" id="SSF53850">
    <property type="entry name" value="Periplasmic binding protein-like II"/>
    <property type="match status" value="1"/>
</dbReference>
<dbReference type="RefSeq" id="WP_258331416.1">
    <property type="nucleotide sequence ID" value="NZ_JAPTGG010000006.1"/>
</dbReference>
<comment type="caution">
    <text evidence="6">The sequence shown here is derived from an EMBL/GenBank/DDBJ whole genome shotgun (WGS) entry which is preliminary data.</text>
</comment>
<dbReference type="SUPFAM" id="SSF46785">
    <property type="entry name" value="Winged helix' DNA-binding domain"/>
    <property type="match status" value="1"/>
</dbReference>
<dbReference type="InterPro" id="IPR000847">
    <property type="entry name" value="LysR_HTH_N"/>
</dbReference>
<dbReference type="PRINTS" id="PR00039">
    <property type="entry name" value="HTHLYSR"/>
</dbReference>
<dbReference type="GO" id="GO:0003677">
    <property type="term" value="F:DNA binding"/>
    <property type="evidence" value="ECO:0007669"/>
    <property type="project" value="UniProtKB-KW"/>
</dbReference>
<dbReference type="Gene3D" id="3.40.190.290">
    <property type="match status" value="1"/>
</dbReference>
<dbReference type="EMBL" id="JAPTGG010000006">
    <property type="protein sequence ID" value="MCZ0865269.1"/>
    <property type="molecule type" value="Genomic_DNA"/>
</dbReference>
<dbReference type="InterPro" id="IPR058163">
    <property type="entry name" value="LysR-type_TF_proteobact-type"/>
</dbReference>
<organism evidence="6 7">
    <name type="scientific">Dasania phycosphaerae</name>
    <dbReference type="NCBI Taxonomy" id="2950436"/>
    <lineage>
        <taxon>Bacteria</taxon>
        <taxon>Pseudomonadati</taxon>
        <taxon>Pseudomonadota</taxon>
        <taxon>Gammaproteobacteria</taxon>
        <taxon>Cellvibrionales</taxon>
        <taxon>Spongiibacteraceae</taxon>
        <taxon>Dasania</taxon>
    </lineage>
</organism>
<accession>A0A9J6RMQ9</accession>
<dbReference type="Pfam" id="PF03466">
    <property type="entry name" value="LysR_substrate"/>
    <property type="match status" value="1"/>
</dbReference>
<gene>
    <name evidence="6" type="ORF">O0V09_08665</name>
</gene>
<protein>
    <submittedName>
        <fullName evidence="6">LysR family transcriptional regulator</fullName>
    </submittedName>
</protein>
<dbReference type="CDD" id="cd08422">
    <property type="entry name" value="PBP2_CrgA_like"/>
    <property type="match status" value="1"/>
</dbReference>
<dbReference type="InterPro" id="IPR005119">
    <property type="entry name" value="LysR_subst-bd"/>
</dbReference>
<reference evidence="6 7" key="1">
    <citation type="submission" date="2022-12" db="EMBL/GenBank/DDBJ databases">
        <title>Dasania phycosphaerae sp. nov., isolated from particulate material of the south coast of Korea.</title>
        <authorList>
            <person name="Jiang Y."/>
        </authorList>
    </citation>
    <scope>NUCLEOTIDE SEQUENCE [LARGE SCALE GENOMIC DNA]</scope>
    <source>
        <strain evidence="6 7">GY-19</strain>
    </source>
</reference>
<keyword evidence="7" id="KW-1185">Reference proteome</keyword>
<evidence type="ECO:0000256" key="4">
    <source>
        <dbReference type="ARBA" id="ARBA00023163"/>
    </source>
</evidence>
<keyword evidence="4" id="KW-0804">Transcription</keyword>
<evidence type="ECO:0000256" key="3">
    <source>
        <dbReference type="ARBA" id="ARBA00023125"/>
    </source>
</evidence>
<feature type="domain" description="HTH lysR-type" evidence="5">
    <location>
        <begin position="1"/>
        <end position="64"/>
    </location>
</feature>
<evidence type="ECO:0000256" key="1">
    <source>
        <dbReference type="ARBA" id="ARBA00009437"/>
    </source>
</evidence>
<dbReference type="Gene3D" id="1.10.10.10">
    <property type="entry name" value="Winged helix-like DNA-binding domain superfamily/Winged helix DNA-binding domain"/>
    <property type="match status" value="1"/>
</dbReference>
<dbReference type="PROSITE" id="PS50931">
    <property type="entry name" value="HTH_LYSR"/>
    <property type="match status" value="1"/>
</dbReference>
<evidence type="ECO:0000313" key="6">
    <source>
        <dbReference type="EMBL" id="MCZ0865269.1"/>
    </source>
</evidence>
<dbReference type="FunFam" id="1.10.10.10:FF:000001">
    <property type="entry name" value="LysR family transcriptional regulator"/>
    <property type="match status" value="1"/>
</dbReference>
<dbReference type="PANTHER" id="PTHR30537:SF5">
    <property type="entry name" value="HTH-TYPE TRANSCRIPTIONAL ACTIVATOR TTDR-RELATED"/>
    <property type="match status" value="1"/>
</dbReference>
<dbReference type="Pfam" id="PF00126">
    <property type="entry name" value="HTH_1"/>
    <property type="match status" value="1"/>
</dbReference>
<name>A0A9J6RMQ9_9GAMM</name>
<evidence type="ECO:0000313" key="7">
    <source>
        <dbReference type="Proteomes" id="UP001069090"/>
    </source>
</evidence>
<evidence type="ECO:0000259" key="5">
    <source>
        <dbReference type="PROSITE" id="PS50931"/>
    </source>
</evidence>
<dbReference type="PANTHER" id="PTHR30537">
    <property type="entry name" value="HTH-TYPE TRANSCRIPTIONAL REGULATOR"/>
    <property type="match status" value="1"/>
</dbReference>
<comment type="similarity">
    <text evidence="1">Belongs to the LysR transcriptional regulatory family.</text>
</comment>